<evidence type="ECO:0000313" key="1">
    <source>
        <dbReference type="EMBL" id="QSG02622.1"/>
    </source>
</evidence>
<dbReference type="RefSeq" id="WP_238479767.1">
    <property type="nucleotide sequence ID" value="NZ_CP064786.1"/>
</dbReference>
<accession>A0A897MQB5</accession>
<dbReference type="GeneID" id="70684790"/>
<name>A0A897MQB5_9EURY</name>
<dbReference type="KEGG" id="hara:AArcS_1407"/>
<gene>
    <name evidence="1" type="ORF">AArcS_1407</name>
</gene>
<dbReference type="AlphaFoldDB" id="A0A897MQB5"/>
<organism evidence="1 2">
    <name type="scientific">Natranaeroarchaeum sulfidigenes</name>
    <dbReference type="NCBI Taxonomy" id="2784880"/>
    <lineage>
        <taxon>Archaea</taxon>
        <taxon>Methanobacteriati</taxon>
        <taxon>Methanobacteriota</taxon>
        <taxon>Stenosarchaea group</taxon>
        <taxon>Halobacteria</taxon>
        <taxon>Halobacteriales</taxon>
        <taxon>Natronoarchaeaceae</taxon>
        <taxon>Natranaeroarchaeum</taxon>
    </lineage>
</organism>
<proteinExistence type="predicted"/>
<dbReference type="EMBL" id="CP064786">
    <property type="protein sequence ID" value="QSG02622.1"/>
    <property type="molecule type" value="Genomic_DNA"/>
</dbReference>
<keyword evidence="2" id="KW-1185">Reference proteome</keyword>
<reference evidence="1" key="1">
    <citation type="submission" date="2020-11" db="EMBL/GenBank/DDBJ databases">
        <title>Carbohydrate-dependent, anaerobic sulfur respiration: A novel catabolism in halophilic archaea.</title>
        <authorList>
            <person name="Sorokin D.Y."/>
            <person name="Messina E."/>
            <person name="Smedile F."/>
            <person name="La Cono V."/>
            <person name="Hallsworth J.E."/>
            <person name="Yakimov M.M."/>
        </authorList>
    </citation>
    <scope>NUCLEOTIDE SEQUENCE</scope>
    <source>
        <strain evidence="1">AArc-S</strain>
    </source>
</reference>
<dbReference type="Proteomes" id="UP000663586">
    <property type="component" value="Chromosome"/>
</dbReference>
<sequence>MSGTRFNNGRRVIEKWNDVFSVLDAEPRRQIVTSLLDADGSVPLPESAVNPNASPDPKELRLELYHKHLPVLAEHGFIEWEADPFVAERGPRFGEVAIVFEALYTHVESIPDSLVIGC</sequence>
<evidence type="ECO:0000313" key="2">
    <source>
        <dbReference type="Proteomes" id="UP000663586"/>
    </source>
</evidence>
<protein>
    <submittedName>
        <fullName evidence="1">Putative trancriptional regulator, ArsR family</fullName>
    </submittedName>
</protein>